<proteinExistence type="predicted"/>
<feature type="region of interest" description="Disordered" evidence="1">
    <location>
        <begin position="28"/>
        <end position="48"/>
    </location>
</feature>
<organism evidence="2 3">
    <name type="scientific">Plasmopara halstedii</name>
    <name type="common">Downy mildew of sunflower</name>
    <dbReference type="NCBI Taxonomy" id="4781"/>
    <lineage>
        <taxon>Eukaryota</taxon>
        <taxon>Sar</taxon>
        <taxon>Stramenopiles</taxon>
        <taxon>Oomycota</taxon>
        <taxon>Peronosporomycetes</taxon>
        <taxon>Peronosporales</taxon>
        <taxon>Peronosporaceae</taxon>
        <taxon>Plasmopara</taxon>
    </lineage>
</organism>
<dbReference type="Proteomes" id="UP000054928">
    <property type="component" value="Unassembled WGS sequence"/>
</dbReference>
<protein>
    <submittedName>
        <fullName evidence="2">Uncharacterized protein</fullName>
    </submittedName>
</protein>
<keyword evidence="3" id="KW-1185">Reference proteome</keyword>
<evidence type="ECO:0000313" key="3">
    <source>
        <dbReference type="Proteomes" id="UP000054928"/>
    </source>
</evidence>
<sequence>MQDLVDQAFNSSKVDERNEKMHMKLMKTDVPQQTNTMRIPAQTRPTRTDVYPEALTQSIWTLQVWIWGSHSKWSIVNSDSWCQC</sequence>
<dbReference type="RefSeq" id="XP_024577392.1">
    <property type="nucleotide sequence ID" value="XM_024726746.1"/>
</dbReference>
<name>A0A0P1AK92_PLAHL</name>
<evidence type="ECO:0000313" key="2">
    <source>
        <dbReference type="EMBL" id="CEG41023.1"/>
    </source>
</evidence>
<evidence type="ECO:0000256" key="1">
    <source>
        <dbReference type="SAM" id="MobiDB-lite"/>
    </source>
</evidence>
<dbReference type="GeneID" id="36406248"/>
<dbReference type="AlphaFoldDB" id="A0A0P1AK92"/>
<dbReference type="EMBL" id="CCYD01000524">
    <property type="protein sequence ID" value="CEG41023.1"/>
    <property type="molecule type" value="Genomic_DNA"/>
</dbReference>
<accession>A0A0P1AK92</accession>
<reference evidence="3" key="1">
    <citation type="submission" date="2014-09" db="EMBL/GenBank/DDBJ databases">
        <authorList>
            <person name="Sharma Rahul"/>
            <person name="Thines Marco"/>
        </authorList>
    </citation>
    <scope>NUCLEOTIDE SEQUENCE [LARGE SCALE GENOMIC DNA]</scope>
</reference>